<accession>A0A7I8J876</accession>
<keyword evidence="3" id="KW-0472">Membrane</keyword>
<protein>
    <recommendedName>
        <fullName evidence="4">Legume lectin domain-containing protein</fullName>
    </recommendedName>
</protein>
<keyword evidence="6" id="KW-1185">Reference proteome</keyword>
<organism evidence="5">
    <name type="scientific">Spirodela intermedia</name>
    <name type="common">Intermediate duckweed</name>
    <dbReference type="NCBI Taxonomy" id="51605"/>
    <lineage>
        <taxon>Eukaryota</taxon>
        <taxon>Viridiplantae</taxon>
        <taxon>Streptophyta</taxon>
        <taxon>Embryophyta</taxon>
        <taxon>Tracheophyta</taxon>
        <taxon>Spermatophyta</taxon>
        <taxon>Magnoliopsida</taxon>
        <taxon>Liliopsida</taxon>
        <taxon>Araceae</taxon>
        <taxon>Lemnoideae</taxon>
        <taxon>Spirodela</taxon>
    </lineage>
</organism>
<keyword evidence="3" id="KW-0812">Transmembrane</keyword>
<dbReference type="AlphaFoldDB" id="A0A7I8J876"/>
<evidence type="ECO:0000256" key="1">
    <source>
        <dbReference type="ARBA" id="ARBA00007606"/>
    </source>
</evidence>
<dbReference type="PANTHER" id="PTHR32401:SF49">
    <property type="entry name" value="OS10G0129200 PROTEIN"/>
    <property type="match status" value="1"/>
</dbReference>
<dbReference type="Pfam" id="PF00139">
    <property type="entry name" value="Lectin_legB"/>
    <property type="match status" value="1"/>
</dbReference>
<dbReference type="EMBL" id="CACRZD030000009">
    <property type="protein sequence ID" value="CAA6666428.1"/>
    <property type="molecule type" value="Genomic_DNA"/>
</dbReference>
<dbReference type="EMBL" id="LR743596">
    <property type="protein sequence ID" value="CAA2627138.1"/>
    <property type="molecule type" value="Genomic_DNA"/>
</dbReference>
<dbReference type="InterPro" id="IPR001220">
    <property type="entry name" value="Legume_lectin_dom"/>
</dbReference>
<feature type="transmembrane region" description="Helical" evidence="3">
    <location>
        <begin position="248"/>
        <end position="270"/>
    </location>
</feature>
<evidence type="ECO:0000256" key="2">
    <source>
        <dbReference type="ARBA" id="ARBA00022734"/>
    </source>
</evidence>
<comment type="similarity">
    <text evidence="1">Belongs to the leguminous lectin family.</text>
</comment>
<reference evidence="5 6" key="1">
    <citation type="submission" date="2019-12" db="EMBL/GenBank/DDBJ databases">
        <authorList>
            <person name="Scholz U."/>
            <person name="Mascher M."/>
            <person name="Fiebig A."/>
        </authorList>
    </citation>
    <scope>NUCLEOTIDE SEQUENCE</scope>
</reference>
<keyword evidence="3" id="KW-1133">Transmembrane helix</keyword>
<dbReference type="Gene3D" id="2.60.120.200">
    <property type="match status" value="1"/>
</dbReference>
<evidence type="ECO:0000256" key="3">
    <source>
        <dbReference type="SAM" id="Phobius"/>
    </source>
</evidence>
<dbReference type="Proteomes" id="UP001189122">
    <property type="component" value="Unassembled WGS sequence"/>
</dbReference>
<dbReference type="GO" id="GO:0030246">
    <property type="term" value="F:carbohydrate binding"/>
    <property type="evidence" value="ECO:0007669"/>
    <property type="project" value="UniProtKB-KW"/>
</dbReference>
<gene>
    <name evidence="5" type="ORF">SI7747_09012817</name>
</gene>
<sequence length="275" mass="30670">MYSSGEAKPPPPISFPSFPRSSCDAGDLLRCMQNSSVTDGYLCLVPEENRRVLYNRPAIMWPSNYDTNFTVLIRKRPNATYFGDGMAFVMTTDMRQSPRKHRRFFGLFDQSTNAWNTTGQLAVEIDTVPNEYEIQEYHVGVDIASIVSNITAPPSKANVDLNREIPVTYRVNYDGWTKKLEVSAGYAGQEPLKSVLNFSIVIAKIDPIYVGFTAASGPSLDASESIRVLSWNFSSTPLPDSKHRVGTILAIILSIPFGVILLGLLILLGVRKWRR</sequence>
<dbReference type="SUPFAM" id="SSF49899">
    <property type="entry name" value="Concanavalin A-like lectins/glucanases"/>
    <property type="match status" value="1"/>
</dbReference>
<evidence type="ECO:0000313" key="5">
    <source>
        <dbReference type="EMBL" id="CAA2627138.1"/>
    </source>
</evidence>
<keyword evidence="2" id="KW-0430">Lectin</keyword>
<evidence type="ECO:0000259" key="4">
    <source>
        <dbReference type="Pfam" id="PF00139"/>
    </source>
</evidence>
<dbReference type="InterPro" id="IPR013320">
    <property type="entry name" value="ConA-like_dom_sf"/>
</dbReference>
<name>A0A7I8J876_SPIIN</name>
<evidence type="ECO:0000313" key="6">
    <source>
        <dbReference type="Proteomes" id="UP001189122"/>
    </source>
</evidence>
<dbReference type="InterPro" id="IPR050258">
    <property type="entry name" value="Leguminous_Lectin"/>
</dbReference>
<dbReference type="PANTHER" id="PTHR32401">
    <property type="entry name" value="CONCANAVALIN A-LIKE LECTIN FAMILY PROTEIN"/>
    <property type="match status" value="1"/>
</dbReference>
<feature type="domain" description="Legume lectin" evidence="4">
    <location>
        <begin position="14"/>
        <end position="242"/>
    </location>
</feature>
<proteinExistence type="inferred from homology"/>